<dbReference type="Pfam" id="PF00072">
    <property type="entry name" value="Response_reg"/>
    <property type="match status" value="1"/>
</dbReference>
<dbReference type="FunFam" id="3.40.50.2300:FF:000002">
    <property type="entry name" value="DNA-binding response regulator PhoP"/>
    <property type="match status" value="1"/>
</dbReference>
<dbReference type="CDD" id="cd17624">
    <property type="entry name" value="REC_OmpR_PmrA-like"/>
    <property type="match status" value="1"/>
</dbReference>
<keyword evidence="11" id="KW-1185">Reference proteome</keyword>
<dbReference type="InterPro" id="IPR001867">
    <property type="entry name" value="OmpR/PhoB-type_DNA-bd"/>
</dbReference>
<proteinExistence type="predicted"/>
<feature type="modified residue" description="4-aspartylphosphate" evidence="6">
    <location>
        <position position="58"/>
    </location>
</feature>
<dbReference type="SUPFAM" id="SSF46894">
    <property type="entry name" value="C-terminal effector domain of the bipartite response regulators"/>
    <property type="match status" value="1"/>
</dbReference>
<dbReference type="EMBL" id="CP001654">
    <property type="protein sequence ID" value="ACS86357.1"/>
    <property type="molecule type" value="Genomic_DNA"/>
</dbReference>
<accession>C6C9T5</accession>
<dbReference type="InterPro" id="IPR011006">
    <property type="entry name" value="CheY-like_superfamily"/>
</dbReference>
<dbReference type="Gene3D" id="6.10.250.690">
    <property type="match status" value="1"/>
</dbReference>
<feature type="domain" description="Response regulatory" evidence="8">
    <location>
        <begin position="9"/>
        <end position="123"/>
    </location>
</feature>
<keyword evidence="1 6" id="KW-0597">Phosphoprotein</keyword>
<feature type="domain" description="OmpR/PhoB-type" evidence="9">
    <location>
        <begin position="131"/>
        <end position="226"/>
    </location>
</feature>
<evidence type="ECO:0000256" key="2">
    <source>
        <dbReference type="ARBA" id="ARBA00023012"/>
    </source>
</evidence>
<evidence type="ECO:0000256" key="6">
    <source>
        <dbReference type="PROSITE-ProRule" id="PRU00169"/>
    </source>
</evidence>
<sequence length="231" mass="26116">MDNETTAMRLLLVEDHDELAHWLEKALSESGFAVDRAGDGMTAEQLLQLETYTLMVLDVSLPKMDGFSVLARLRKRGQNLPVLLLTARTDVADRVRGLNLGADDYLAKPFDVAELEARLRALLRRSQGLAQSVQHFGDLSWHDEGYFLLWGKPLALTPREQAVLHTLMQRRGRPVLRQYLYEQVFTFLDDVSIDSLDLYVHRVRKKLAGSNVAIVTLRGLGYSLECEHAKG</sequence>
<dbReference type="GO" id="GO:0006355">
    <property type="term" value="P:regulation of DNA-templated transcription"/>
    <property type="evidence" value="ECO:0007669"/>
    <property type="project" value="InterPro"/>
</dbReference>
<organism evidence="10 11">
    <name type="scientific">Musicola paradisiaca (strain Ech703)</name>
    <name type="common">Dickeya paradisiaca</name>
    <name type="synonym">Dickeya dadantii</name>
    <dbReference type="NCBI Taxonomy" id="579405"/>
    <lineage>
        <taxon>Bacteria</taxon>
        <taxon>Pseudomonadati</taxon>
        <taxon>Pseudomonadota</taxon>
        <taxon>Gammaproteobacteria</taxon>
        <taxon>Enterobacterales</taxon>
        <taxon>Pectobacteriaceae</taxon>
        <taxon>Musicola</taxon>
    </lineage>
</organism>
<dbReference type="AlphaFoldDB" id="C6C9T5"/>
<evidence type="ECO:0000256" key="1">
    <source>
        <dbReference type="ARBA" id="ARBA00022553"/>
    </source>
</evidence>
<evidence type="ECO:0000259" key="9">
    <source>
        <dbReference type="PROSITE" id="PS51755"/>
    </source>
</evidence>
<dbReference type="SMART" id="SM00448">
    <property type="entry name" value="REC"/>
    <property type="match status" value="1"/>
</dbReference>
<dbReference type="PROSITE" id="PS51755">
    <property type="entry name" value="OMPR_PHOB"/>
    <property type="match status" value="1"/>
</dbReference>
<evidence type="ECO:0000313" key="10">
    <source>
        <dbReference type="EMBL" id="ACS86357.1"/>
    </source>
</evidence>
<dbReference type="SUPFAM" id="SSF52172">
    <property type="entry name" value="CheY-like"/>
    <property type="match status" value="1"/>
</dbReference>
<keyword evidence="3" id="KW-0805">Transcription regulation</keyword>
<evidence type="ECO:0000256" key="4">
    <source>
        <dbReference type="ARBA" id="ARBA00023125"/>
    </source>
</evidence>
<dbReference type="Pfam" id="PF00486">
    <property type="entry name" value="Trans_reg_C"/>
    <property type="match status" value="1"/>
</dbReference>
<reference evidence="10" key="1">
    <citation type="submission" date="2009-06" db="EMBL/GenBank/DDBJ databases">
        <title>Complete sequence of Dickeya dadantii Ech703.</title>
        <authorList>
            <consortium name="US DOE Joint Genome Institute"/>
            <person name="Lucas S."/>
            <person name="Copeland A."/>
            <person name="Lapidus A."/>
            <person name="Glavina del Rio T."/>
            <person name="Dalin E."/>
            <person name="Tice H."/>
            <person name="Bruce D."/>
            <person name="Goodwin L."/>
            <person name="Pitluck S."/>
            <person name="Chertkov O."/>
            <person name="Brettin T."/>
            <person name="Detter J.C."/>
            <person name="Han C."/>
            <person name="Larimer F."/>
            <person name="Land M."/>
            <person name="Hauser L."/>
            <person name="Kyrpides N."/>
            <person name="Mikhailova N."/>
            <person name="Balakrishnan V."/>
            <person name="Glasner J."/>
            <person name="Perna N.T."/>
        </authorList>
    </citation>
    <scope>NUCLEOTIDE SEQUENCE [LARGE SCALE GENOMIC DNA]</scope>
    <source>
        <strain evidence="10">Ech703</strain>
    </source>
</reference>
<dbReference type="SMART" id="SM00862">
    <property type="entry name" value="Trans_reg_C"/>
    <property type="match status" value="1"/>
</dbReference>
<dbReference type="InterPro" id="IPR039420">
    <property type="entry name" value="WalR-like"/>
</dbReference>
<evidence type="ECO:0000256" key="3">
    <source>
        <dbReference type="ARBA" id="ARBA00023015"/>
    </source>
</evidence>
<dbReference type="PROSITE" id="PS50110">
    <property type="entry name" value="RESPONSE_REGULATORY"/>
    <property type="match status" value="1"/>
</dbReference>
<dbReference type="GO" id="GO:0032993">
    <property type="term" value="C:protein-DNA complex"/>
    <property type="evidence" value="ECO:0007669"/>
    <property type="project" value="TreeGrafter"/>
</dbReference>
<dbReference type="GO" id="GO:0000156">
    <property type="term" value="F:phosphorelay response regulator activity"/>
    <property type="evidence" value="ECO:0007669"/>
    <property type="project" value="TreeGrafter"/>
</dbReference>
<evidence type="ECO:0000313" key="11">
    <source>
        <dbReference type="Proteomes" id="UP000002734"/>
    </source>
</evidence>
<dbReference type="InterPro" id="IPR001789">
    <property type="entry name" value="Sig_transdc_resp-reg_receiver"/>
</dbReference>
<keyword evidence="4 7" id="KW-0238">DNA-binding</keyword>
<dbReference type="GO" id="GO:0000976">
    <property type="term" value="F:transcription cis-regulatory region binding"/>
    <property type="evidence" value="ECO:0007669"/>
    <property type="project" value="TreeGrafter"/>
</dbReference>
<dbReference type="STRING" id="579405.Dd703_2580"/>
<evidence type="ECO:0000256" key="7">
    <source>
        <dbReference type="PROSITE-ProRule" id="PRU01091"/>
    </source>
</evidence>
<gene>
    <name evidence="10" type="ordered locus">Dd703_2580</name>
</gene>
<dbReference type="InterPro" id="IPR036388">
    <property type="entry name" value="WH-like_DNA-bd_sf"/>
</dbReference>
<keyword evidence="2" id="KW-0902">Two-component regulatory system</keyword>
<evidence type="ECO:0000256" key="5">
    <source>
        <dbReference type="ARBA" id="ARBA00023163"/>
    </source>
</evidence>
<name>C6C9T5_MUSP7</name>
<dbReference type="eggNOG" id="COG0745">
    <property type="taxonomic scope" value="Bacteria"/>
</dbReference>
<feature type="DNA-binding region" description="OmpR/PhoB-type" evidence="7">
    <location>
        <begin position="131"/>
        <end position="226"/>
    </location>
</feature>
<dbReference type="Proteomes" id="UP000002734">
    <property type="component" value="Chromosome"/>
</dbReference>
<dbReference type="PANTHER" id="PTHR48111:SF67">
    <property type="entry name" value="TRANSCRIPTIONAL REGULATORY PROTEIN TCTD"/>
    <property type="match status" value="1"/>
</dbReference>
<dbReference type="GO" id="GO:0005829">
    <property type="term" value="C:cytosol"/>
    <property type="evidence" value="ECO:0007669"/>
    <property type="project" value="TreeGrafter"/>
</dbReference>
<dbReference type="NCBIfam" id="NF012023">
    <property type="entry name" value="PRK15479.1"/>
    <property type="match status" value="1"/>
</dbReference>
<dbReference type="Gene3D" id="3.40.50.2300">
    <property type="match status" value="1"/>
</dbReference>
<dbReference type="KEGG" id="dda:Dd703_2580"/>
<dbReference type="InterPro" id="IPR016032">
    <property type="entry name" value="Sig_transdc_resp-reg_C-effctor"/>
</dbReference>
<keyword evidence="5" id="KW-0804">Transcription</keyword>
<evidence type="ECO:0000259" key="8">
    <source>
        <dbReference type="PROSITE" id="PS50110"/>
    </source>
</evidence>
<dbReference type="PANTHER" id="PTHR48111">
    <property type="entry name" value="REGULATOR OF RPOS"/>
    <property type="match status" value="1"/>
</dbReference>
<dbReference type="CDD" id="cd00383">
    <property type="entry name" value="trans_reg_C"/>
    <property type="match status" value="1"/>
</dbReference>
<dbReference type="HOGENOM" id="CLU_000445_30_1_6"/>
<dbReference type="Gene3D" id="1.10.10.10">
    <property type="entry name" value="Winged helix-like DNA-binding domain superfamily/Winged helix DNA-binding domain"/>
    <property type="match status" value="1"/>
</dbReference>
<protein>
    <submittedName>
        <fullName evidence="10">Two component transcriptional regulator, winged helix family</fullName>
    </submittedName>
</protein>